<name>A0A067RG24_ZOONE</name>
<sequence>MRRRCLLASVANDALTRSTLRVFTVRRKRLEASFQFIRVLCIRPLKGYADFQFLQCTRSFYDVSRHLCRLDANQHLIAASVTLFSQSLLPVVSRLPPPGTVHPTLSALCCSPSFCSLRGQSGLSHPRNSFFTYPRFSQSVLYNFV</sequence>
<organism evidence="1 2">
    <name type="scientific">Zootermopsis nevadensis</name>
    <name type="common">Dampwood termite</name>
    <dbReference type="NCBI Taxonomy" id="136037"/>
    <lineage>
        <taxon>Eukaryota</taxon>
        <taxon>Metazoa</taxon>
        <taxon>Ecdysozoa</taxon>
        <taxon>Arthropoda</taxon>
        <taxon>Hexapoda</taxon>
        <taxon>Insecta</taxon>
        <taxon>Pterygota</taxon>
        <taxon>Neoptera</taxon>
        <taxon>Polyneoptera</taxon>
        <taxon>Dictyoptera</taxon>
        <taxon>Blattodea</taxon>
        <taxon>Blattoidea</taxon>
        <taxon>Termitoidae</taxon>
        <taxon>Termopsidae</taxon>
        <taxon>Zootermopsis</taxon>
    </lineage>
</organism>
<dbReference type="InParanoid" id="A0A067RG24"/>
<keyword evidence="2" id="KW-1185">Reference proteome</keyword>
<reference evidence="1 2" key="1">
    <citation type="journal article" date="2014" name="Nat. Commun.">
        <title>Molecular traces of alternative social organization in a termite genome.</title>
        <authorList>
            <person name="Terrapon N."/>
            <person name="Li C."/>
            <person name="Robertson H.M."/>
            <person name="Ji L."/>
            <person name="Meng X."/>
            <person name="Booth W."/>
            <person name="Chen Z."/>
            <person name="Childers C.P."/>
            <person name="Glastad K.M."/>
            <person name="Gokhale K."/>
            <person name="Gowin J."/>
            <person name="Gronenberg W."/>
            <person name="Hermansen R.A."/>
            <person name="Hu H."/>
            <person name="Hunt B.G."/>
            <person name="Huylmans A.K."/>
            <person name="Khalil S.M."/>
            <person name="Mitchell R.D."/>
            <person name="Munoz-Torres M.C."/>
            <person name="Mustard J.A."/>
            <person name="Pan H."/>
            <person name="Reese J.T."/>
            <person name="Scharf M.E."/>
            <person name="Sun F."/>
            <person name="Vogel H."/>
            <person name="Xiao J."/>
            <person name="Yang W."/>
            <person name="Yang Z."/>
            <person name="Yang Z."/>
            <person name="Zhou J."/>
            <person name="Zhu J."/>
            <person name="Brent C.S."/>
            <person name="Elsik C.G."/>
            <person name="Goodisman M.A."/>
            <person name="Liberles D.A."/>
            <person name="Roe R.M."/>
            <person name="Vargo E.L."/>
            <person name="Vilcinskas A."/>
            <person name="Wang J."/>
            <person name="Bornberg-Bauer E."/>
            <person name="Korb J."/>
            <person name="Zhang G."/>
            <person name="Liebig J."/>
        </authorList>
    </citation>
    <scope>NUCLEOTIDE SEQUENCE [LARGE SCALE GENOMIC DNA]</scope>
    <source>
        <tissue evidence="1">Whole organism</tissue>
    </source>
</reference>
<dbReference type="EMBL" id="KK852498">
    <property type="protein sequence ID" value="KDR22702.1"/>
    <property type="molecule type" value="Genomic_DNA"/>
</dbReference>
<gene>
    <name evidence="1" type="ORF">L798_12838</name>
</gene>
<evidence type="ECO:0000313" key="2">
    <source>
        <dbReference type="Proteomes" id="UP000027135"/>
    </source>
</evidence>
<proteinExistence type="predicted"/>
<accession>A0A067RG24</accession>
<dbReference type="Proteomes" id="UP000027135">
    <property type="component" value="Unassembled WGS sequence"/>
</dbReference>
<dbReference type="AlphaFoldDB" id="A0A067RG24"/>
<evidence type="ECO:0000313" key="1">
    <source>
        <dbReference type="EMBL" id="KDR22702.1"/>
    </source>
</evidence>
<protein>
    <submittedName>
        <fullName evidence="1">Uncharacterized protein</fullName>
    </submittedName>
</protein>